<reference evidence="2" key="1">
    <citation type="journal article" date="2020" name="Sci. Rep.">
        <title>Chromosome-scale genome assembly for the duckweed Spirodela intermedia, integrating cytogenetic maps, PacBio and Oxford Nanopore libraries.</title>
        <authorList>
            <person name="Hoang P.T.N."/>
            <person name="Fiebig A."/>
            <person name="Novak P."/>
            <person name="Macas J."/>
            <person name="Cao H.X."/>
            <person name="Stepanenko A."/>
            <person name="Chen G."/>
            <person name="Borisjuk N."/>
            <person name="Scholz U."/>
            <person name="Schubert I."/>
        </authorList>
    </citation>
    <scope>NUCLEOTIDE SEQUENCE [LARGE SCALE GENOMIC DNA]</scope>
</reference>
<evidence type="ECO:0000313" key="1">
    <source>
        <dbReference type="EMBL" id="CAA6674380.1"/>
    </source>
</evidence>
<protein>
    <submittedName>
        <fullName evidence="1">Uncharacterized protein</fullName>
    </submittedName>
</protein>
<dbReference type="EMBL" id="CACRZD030000104">
    <property type="protein sequence ID" value="CAA6674380.1"/>
    <property type="molecule type" value="Genomic_DNA"/>
</dbReference>
<accession>A0ABN7E9K0</accession>
<gene>
    <name evidence="1" type="ORF">SI7747_UN020738</name>
</gene>
<evidence type="ECO:0000313" key="2">
    <source>
        <dbReference type="Proteomes" id="UP001189122"/>
    </source>
</evidence>
<comment type="caution">
    <text evidence="1">The sequence shown here is derived from an EMBL/GenBank/DDBJ whole genome shotgun (WGS) entry which is preliminary data.</text>
</comment>
<dbReference type="Proteomes" id="UP001189122">
    <property type="component" value="Unassembled WGS sequence"/>
</dbReference>
<sequence>MALPLYVSLFRLSLSLLMCPPETVRT</sequence>
<keyword evidence="2" id="KW-1185">Reference proteome</keyword>
<proteinExistence type="predicted"/>
<organism evidence="1 2">
    <name type="scientific">Spirodela intermedia</name>
    <name type="common">Intermediate duckweed</name>
    <dbReference type="NCBI Taxonomy" id="51605"/>
    <lineage>
        <taxon>Eukaryota</taxon>
        <taxon>Viridiplantae</taxon>
        <taxon>Streptophyta</taxon>
        <taxon>Embryophyta</taxon>
        <taxon>Tracheophyta</taxon>
        <taxon>Spermatophyta</taxon>
        <taxon>Magnoliopsida</taxon>
        <taxon>Liliopsida</taxon>
        <taxon>Araceae</taxon>
        <taxon>Lemnoideae</taxon>
        <taxon>Spirodela</taxon>
    </lineage>
</organism>
<name>A0ABN7E9K0_SPIIN</name>